<dbReference type="Pfam" id="PF20175">
    <property type="entry name" value="Tra1_central"/>
    <property type="match status" value="1"/>
</dbReference>
<protein>
    <recommendedName>
        <fullName evidence="8">Non-specific serine/threonine protein kinase</fullName>
    </recommendedName>
</protein>
<feature type="region of interest" description="Disordered" evidence="2">
    <location>
        <begin position="2034"/>
        <end position="2077"/>
    </location>
</feature>
<evidence type="ECO:0000313" key="7">
    <source>
        <dbReference type="Proteomes" id="UP000037035"/>
    </source>
</evidence>
<dbReference type="Proteomes" id="UP000037035">
    <property type="component" value="Unassembled WGS sequence"/>
</dbReference>
<comment type="caution">
    <text evidence="6">The sequence shown here is derived from an EMBL/GenBank/DDBJ whole genome shotgun (WGS) entry which is preliminary data.</text>
</comment>
<feature type="region of interest" description="Disordered" evidence="2">
    <location>
        <begin position="3219"/>
        <end position="3261"/>
    </location>
</feature>
<dbReference type="GO" id="GO:0005634">
    <property type="term" value="C:nucleus"/>
    <property type="evidence" value="ECO:0007669"/>
    <property type="project" value="TreeGrafter"/>
</dbReference>
<dbReference type="PROSITE" id="PS51190">
    <property type="entry name" value="FATC"/>
    <property type="match status" value="1"/>
</dbReference>
<dbReference type="InterPro" id="IPR016024">
    <property type="entry name" value="ARM-type_fold"/>
</dbReference>
<dbReference type="InterPro" id="IPR011009">
    <property type="entry name" value="Kinase-like_dom_sf"/>
</dbReference>
<feature type="region of interest" description="Disordered" evidence="2">
    <location>
        <begin position="226"/>
        <end position="283"/>
    </location>
</feature>
<dbReference type="STRING" id="27349.A0A0L6UJD8"/>
<dbReference type="GO" id="GO:0006281">
    <property type="term" value="P:DNA repair"/>
    <property type="evidence" value="ECO:0007669"/>
    <property type="project" value="TreeGrafter"/>
</dbReference>
<accession>A0A0L6UJD8</accession>
<feature type="compositionally biased region" description="Polar residues" evidence="2">
    <location>
        <begin position="265"/>
        <end position="283"/>
    </location>
</feature>
<keyword evidence="7" id="KW-1185">Reference proteome</keyword>
<dbReference type="PROSITE" id="PS51189">
    <property type="entry name" value="FAT"/>
    <property type="match status" value="1"/>
</dbReference>
<dbReference type="InterPro" id="IPR050517">
    <property type="entry name" value="DDR_Repair_Kinase"/>
</dbReference>
<feature type="compositionally biased region" description="Basic and acidic residues" evidence="2">
    <location>
        <begin position="593"/>
        <end position="604"/>
    </location>
</feature>
<dbReference type="InterPro" id="IPR014009">
    <property type="entry name" value="PIK_FAT"/>
</dbReference>
<dbReference type="PANTHER" id="PTHR11139:SF1">
    <property type="entry name" value="TRANSFORMATION_TRANSCRIPTION DOMAIN-ASSOCIATED PROTEIN"/>
    <property type="match status" value="1"/>
</dbReference>
<feature type="region of interest" description="Disordered" evidence="2">
    <location>
        <begin position="1"/>
        <end position="59"/>
    </location>
</feature>
<dbReference type="GO" id="GO:0000124">
    <property type="term" value="C:SAGA complex"/>
    <property type="evidence" value="ECO:0007669"/>
    <property type="project" value="TreeGrafter"/>
</dbReference>
<dbReference type="InterPro" id="IPR046807">
    <property type="entry name" value="Tra1_central"/>
</dbReference>
<name>A0A0L6UJD8_9BASI</name>
<dbReference type="Pfam" id="PF00454">
    <property type="entry name" value="PI3_PI4_kinase"/>
    <property type="match status" value="1"/>
</dbReference>
<dbReference type="EMBL" id="LAVV01010720">
    <property type="protein sequence ID" value="KNZ48666.1"/>
    <property type="molecule type" value="Genomic_DNA"/>
</dbReference>
<gene>
    <name evidence="6" type="ORF">VP01_54g4</name>
</gene>
<dbReference type="InterPro" id="IPR046805">
    <property type="entry name" value="Tra1_ring"/>
</dbReference>
<evidence type="ECO:0000259" key="3">
    <source>
        <dbReference type="PROSITE" id="PS50290"/>
    </source>
</evidence>
<feature type="domain" description="FAT" evidence="4">
    <location>
        <begin position="2600"/>
        <end position="3192"/>
    </location>
</feature>
<reference evidence="6 7" key="1">
    <citation type="submission" date="2015-08" db="EMBL/GenBank/DDBJ databases">
        <title>Next Generation Sequencing and Analysis of the Genome of Puccinia sorghi L Schw, the Causal Agent of Maize Common Rust.</title>
        <authorList>
            <person name="Rochi L."/>
            <person name="Burguener G."/>
            <person name="Darino M."/>
            <person name="Turjanski A."/>
            <person name="Kreff E."/>
            <person name="Dieguez M.J."/>
            <person name="Sacco F."/>
        </authorList>
    </citation>
    <scope>NUCLEOTIDE SEQUENCE [LARGE SCALE GENOMIC DNA]</scope>
    <source>
        <strain evidence="6 7">RO10H11247</strain>
    </source>
</reference>
<dbReference type="SUPFAM" id="SSF56112">
    <property type="entry name" value="Protein kinase-like (PK-like)"/>
    <property type="match status" value="1"/>
</dbReference>
<dbReference type="VEuPathDB" id="FungiDB:VP01_54g4"/>
<dbReference type="InterPro" id="IPR003152">
    <property type="entry name" value="FATC_dom"/>
</dbReference>
<proteinExistence type="inferred from homology"/>
<sequence length="3846" mass="436321">MASNPIPPQDTAGTPSTAPTPTPVTTPNATSSKQPLAIQHGGSNNASCSPAPGSSTAITLSNTPAPVDFEALVAKLLDPNGDIKLKVHLLTELREMIDLCSRDAEFTKHLDVIISAIVEILSSTRPVFMTSTWDYKYRLLLLDILSRVSAHEAMKTHALKVMNLLIDIVRHDNEESAVLCFKLVVDLYRASKASLESTVAPFFQTILEMYGLVPATTEETFGDIKTDKNQHDGVPTPPDGATHLTPDQNKAAPDSGKANLMRRTASGNPSISGTGPLTGSDSTSAEAIRGMKSFKALQECPVAVVFLLQTYKATVQPNLPACLPIIFKFLKTSPLPQVMWHGIVAERAQAPFVGVAPTITKAGKRTQYTELMVAQVKVGIFHFFFLSLVVLDSAGPWKVMSFIAYVIRAQSPLVQPFATEIPQIVIRILKDIPPESALSRREVVVALRHILGTEYRSLFIPYLNDLLNVRIFMGTGITSFESLRHLVYSTHADLIQNMKPELQGSHIKTVLMNFTEVLNDPTSTTMTQAMAGKVIYSLVELVGSHRFETHEAIRLSRWLMESFVRKIEAIADFRAYQMKYQTDTQEKLSSPNRMKDEGLQDKGKGKQANVPSSSDAQSKPCAAESGGRLTQPDRSPEEAEDILIERGKILGGISAVLEPPPDQFKDHTFGRRVIVRSCITSFQILFGNMKKMDAPLPNAMLLGRLLTAAIRCFGIYEHRREVREMKEVVDCFVSMFTHADLVLFSETFEPCMPLLMKELRSNSDLLAFPQYFLACPVLCKVTIGITLRHIMKQLHELGQDKQSAVIVKLLKMCFLAVNMFPDVEATLQPHLSRLIMDSLRFASFSNEPGQYYSVLRALFRAIGGGRFEILYKEILPLIQVLLEELNVLLNATNDPKERELFAELCLTVPVRLSVLLPYLTYLMRPLVIALQAIPDLVSQGLRTLELCVDNLTQEFFTPLMAPVVHDVMTSLWRLLKPLPYNPQHAPVALRILGKLGGRNRKVLRPKAIEWKQVDAQGCYLPIKLDGQQRSLTLPPLVQLAARLMRRGDIHYRRNGFAFLKNITPIFLSMGYGQGEREETFSVLLKGLFDATRVPEFSADAEAHLSSLFKHIFITEIWQDPDLNPDQARYSLSLTNTIIDALIDNLTVATDQVHLQAASQFTSTVFQKLFQRAKTPPFPKEEILNLAKRTLCMKASSSCYDHYWPRKCAGHQVLSILVNDTETNASWIIDYELDIIRALLFLHKDAPSATEKILEGPTDTLLKLLRICHNPSDVPIPSEMAAKLNYFVGLLIIELCSQTSGVRRVAQLALQLISERTQKPMHELLMPARERLSPIFGKPLRALAFPMQIGHLDALTFCVRLEPPLFEYSDQLMRILQEALGIADADDVALIGRTNQVKTAKALIELRVVCLRFLAATLRLPEMRQQSATKAKILSVYFQSLYAKNVEVVDAAHASLKELLAGGGNRLPKDLLQSGLRPVLNNLSDHKKLTLPSLQGLARLVELLTNYFKVEIGSKLLDHFRQLSDPQTLAAAALSSSQESGVLEIMAGVVNIFHLLAAPAAGVYLRDMIAYVVHVETILKKVTASPFTTPLSLYIDIYPEEAGTYFLQRLEDERCLNTLKWVLLSDHSKNFRDYLRRGAMVWLQQSYTASVRKGLHGTVVLQQLVAKEPESIATDTEIVHALSQRWVSEGRKTRLALGIGDDRFAQLREDVISVEIMMTCLKTHPSGNIDFLFHLADVLDADRIIEYSHIVRFYNDQVLKSTNVTYKSAILLRFLDIINNDDVRPQQKTAILRHLINPLLLVAFQRGEKEKDIVDTEYINKVYLVIWSAFIPNTNVKPITTNDKLDVELLHMASLIIEYRHALVADQRKEIIKFGWYFLSLRDDPTVKNAAYILISRFITVYDSPTKIVSQIWIALLKLHTSEAKHMAQKALDILLPVIPKKYKDSPSEWIRLTKRTLSEEGQNLPFLYSFYSAVVRNPEPFFTHRDVFIPHISAALPRLTVSGSSNHEARTLVVDLIELIARWEQQRIEGTNNKEDTNLVVEPASRAQSVDPEQQSPSKRIKLDHHQPSTPAPSAGGSELMLGAYNVPYPIRDAIVSTLIRLITISTEQPSKNSLLTRALSLMRLILTKVWPEVEVKVNFFQRALSTDITDANLGIVCNTAEVLNIVLANKSDEWLLNDLSLVQTLVEKSVSSKYDDLLKVQRPLVNRLFRILPVDAPTTSDLEDGETEKISAAVTAFKQWANSTIKEGLKEPRIHEHLCSALVLLQAFDQSQPSKVDVYIPDIVRNFTRAMRDHLAAAQADINHPTVEQTRFLIEGLCDLMKTRVATMGENRLYLLSGLVQLVEKSPNVALCRYILSVQRKWVEDKDALPTSKEKATMLVKMMSYELKGDEDLLNEYLKLILDIYVSSSYSRSEFTVKLEPAFLLGCRSRDPEIRTQFMAVFDDSIRPEPFARLQYLIGVQNWEPLADINWIHHALDIFLGSIEMNEPVLIQGRLPYPLPDSPEFFNWAESIKISHIINSARQLLYADPAETEKVWISLFQAAWTTFSKREQADLTRYLIHLFSKEYLMKAVDRRPNVVQIILSGIRGCNPTVVLPPHLVRYLGKTYAAWYTAIENLQEVLDEVVDFNQDAQNTGHNENRHHHPESSREVAGEALAQLYAELGETDIFYGQWRRKSLCIETNAAMSYEQIGEWEAAEQAVSSYLPPALRYEIAQEKARANILPFGQGEYNLWEDHWVLCASKIQQVSPTNNKLSFVFWEFLSDLARAEHNSELLLECQWRQADWSAEHESIELAIASLPSQSIRRTTFQAYLTLLKSHMGLFVDEHRAEFTKICDEGIQLCLHQWFRLPEIVTESHIPLLQAFQQFVELQEASQIFHSLTTTTSQNLEARSADLKHVLQTWRERLPNPWDDINIWSDLVAWRQHVFSAINRTYIPLIQSNVGANTQSFAYRGHHETAWMVNRFAHVARKHGLSQLCKDSLTRIYTLPNIEISEAFLKLCEQTKVHFQHPEDLASGFEIISHTNLMYFGPSQKSEFHTIKAMFLARLNLHEEASQVFNQAVSTDFQYPKAWAQWGAYQDKLFEKSPENLQLAAGAVNCYLQASGLYKNGKARKLLIRILWLIGMDDANGTIGRAFDNYKGDISIWNWTYFIPQLLSCLSAPREARYAKALLTKIAKSFPQSLFFYLRTTGDELLPQKQKAYNAGYRGVGAALINTVNHENNSSQTQPPTSAQPDGSSNTSATLAPNQPQSSTPPTPLPFEHIDDIMGTLKTQFPLLALSMEMLVDQLFQRFKAPPEEDVYRLISALLQEALASYIQRAGNPNDDLQLPDTLKIKLAKFSENLGKMPMQVSYIHLPHFHRDFVETSMNLRAYVNKLQEWRLTYEKNIEKKLRKSNLENASHWMIEFQYQKFDDVEIPGQYLKVRFSQVDKNKFMRFNDDNNAHFVRLVRFSTVYGYHRQKEHWFRRITMIGHDASQHSFVIQMPVPRSSRREERIMQLFRMLNCTLSRRRESRSKDVSFTIPAVIPFATNIRIMESNVAHCTLQEIFESYCQEAGMSRDDPLIAYAERLRTFGFEGVEVVPDFLLSRMLIPLLPSSRLAMKSLQNSCRIAHRIQHKLALQYFYKSMKTAGDLWYFRKRMTIQYASFIFISYIFSLSLRTPHRITFDRSTGAVFTTDMFPSKSNKGVLPNQPEFGHTEAVPFRFTPNIQQFLTRQNIEGLLTASLMAIGKVLVERESELEYNLSIFIRDEVLSWNAIIQAKMSEDFKVNEAISKNIDIIVKRSRLLACEMERKTVKLEFLLICWFIYNLIKIDPSNPQPVCQSIIELINLASSLPKLYSMDPSWLPWL</sequence>
<dbReference type="PANTHER" id="PTHR11139">
    <property type="entry name" value="ATAXIA TELANGIECTASIA MUTATED ATM -RELATED"/>
    <property type="match status" value="1"/>
</dbReference>
<feature type="domain" description="FATC" evidence="5">
    <location>
        <begin position="3814"/>
        <end position="3846"/>
    </location>
</feature>
<feature type="compositionally biased region" description="Polar residues" evidence="2">
    <location>
        <begin position="41"/>
        <end position="59"/>
    </location>
</feature>
<evidence type="ECO:0000256" key="1">
    <source>
        <dbReference type="ARBA" id="ARBA00007234"/>
    </source>
</evidence>
<dbReference type="Pfam" id="PF20206">
    <property type="entry name" value="Tra1_ring"/>
    <property type="match status" value="1"/>
</dbReference>
<comment type="similarity">
    <text evidence="1">Belongs to the PI3/PI4-kinase family. TRA1 subfamily.</text>
</comment>
<dbReference type="InterPro" id="IPR000403">
    <property type="entry name" value="PI3/4_kinase_cat_dom"/>
</dbReference>
<dbReference type="SMART" id="SM00146">
    <property type="entry name" value="PI3Kc"/>
    <property type="match status" value="1"/>
</dbReference>
<dbReference type="GO" id="GO:0006355">
    <property type="term" value="P:regulation of DNA-templated transcription"/>
    <property type="evidence" value="ECO:0007669"/>
    <property type="project" value="TreeGrafter"/>
</dbReference>
<dbReference type="OrthoDB" id="5570127at2759"/>
<evidence type="ECO:0000259" key="4">
    <source>
        <dbReference type="PROSITE" id="PS51189"/>
    </source>
</evidence>
<evidence type="ECO:0000259" key="5">
    <source>
        <dbReference type="PROSITE" id="PS51190"/>
    </source>
</evidence>
<organism evidence="6 7">
    <name type="scientific">Puccinia sorghi</name>
    <dbReference type="NCBI Taxonomy" id="27349"/>
    <lineage>
        <taxon>Eukaryota</taxon>
        <taxon>Fungi</taxon>
        <taxon>Dikarya</taxon>
        <taxon>Basidiomycota</taxon>
        <taxon>Pucciniomycotina</taxon>
        <taxon>Pucciniomycetes</taxon>
        <taxon>Pucciniales</taxon>
        <taxon>Pucciniaceae</taxon>
        <taxon>Puccinia</taxon>
    </lineage>
</organism>
<dbReference type="GO" id="GO:0035267">
    <property type="term" value="C:NuA4 histone acetyltransferase complex"/>
    <property type="evidence" value="ECO:0007669"/>
    <property type="project" value="TreeGrafter"/>
</dbReference>
<feature type="domain" description="PI3K/PI4K catalytic" evidence="3">
    <location>
        <begin position="3447"/>
        <end position="3792"/>
    </location>
</feature>
<dbReference type="CDD" id="cd05163">
    <property type="entry name" value="PIKK_TRRAP"/>
    <property type="match status" value="1"/>
</dbReference>
<dbReference type="PROSITE" id="PS50290">
    <property type="entry name" value="PI3_4_KINASE_3"/>
    <property type="match status" value="1"/>
</dbReference>
<dbReference type="InterPro" id="IPR003151">
    <property type="entry name" value="PIK-rel_kinase_FAT"/>
</dbReference>
<feature type="region of interest" description="Disordered" evidence="2">
    <location>
        <begin position="584"/>
        <end position="638"/>
    </location>
</feature>
<feature type="compositionally biased region" description="Polar residues" evidence="2">
    <location>
        <begin position="2046"/>
        <end position="2058"/>
    </location>
</feature>
<dbReference type="Pfam" id="PF02259">
    <property type="entry name" value="FAT"/>
    <property type="match status" value="1"/>
</dbReference>
<feature type="compositionally biased region" description="Polar residues" evidence="2">
    <location>
        <begin position="3219"/>
        <end position="3244"/>
    </location>
</feature>
<dbReference type="SUPFAM" id="SSF48371">
    <property type="entry name" value="ARM repeat"/>
    <property type="match status" value="3"/>
</dbReference>
<evidence type="ECO:0000313" key="6">
    <source>
        <dbReference type="EMBL" id="KNZ48666.1"/>
    </source>
</evidence>
<evidence type="ECO:0008006" key="8">
    <source>
        <dbReference type="Google" id="ProtNLM"/>
    </source>
</evidence>
<evidence type="ECO:0000256" key="2">
    <source>
        <dbReference type="SAM" id="MobiDB-lite"/>
    </source>
</evidence>